<accession>A0AAE9KJ53</accession>
<feature type="signal peptide" evidence="5">
    <location>
        <begin position="1"/>
        <end position="16"/>
    </location>
</feature>
<dbReference type="PRINTS" id="PR01021">
    <property type="entry name" value="OMPADOMAIN"/>
</dbReference>
<dbReference type="EMBL" id="CP091507">
    <property type="protein sequence ID" value="UOO80073.1"/>
    <property type="molecule type" value="Genomic_DNA"/>
</dbReference>
<dbReference type="InterPro" id="IPR006665">
    <property type="entry name" value="OmpA-like"/>
</dbReference>
<gene>
    <name evidence="7" type="ORF">EV680_1272</name>
    <name evidence="8" type="ORF">LVJ78_03420</name>
</gene>
<evidence type="ECO:0000313" key="8">
    <source>
        <dbReference type="EMBL" id="UOO80073.1"/>
    </source>
</evidence>
<dbReference type="GO" id="GO:0009279">
    <property type="term" value="C:cell outer membrane"/>
    <property type="evidence" value="ECO:0007669"/>
    <property type="project" value="UniProtKB-SubCell"/>
</dbReference>
<evidence type="ECO:0000256" key="4">
    <source>
        <dbReference type="PROSITE-ProRule" id="PRU00473"/>
    </source>
</evidence>
<dbReference type="InterPro" id="IPR006690">
    <property type="entry name" value="OMPA-like_CS"/>
</dbReference>
<proteinExistence type="predicted"/>
<keyword evidence="5" id="KW-0732">Signal</keyword>
<dbReference type="Proteomes" id="UP000294721">
    <property type="component" value="Unassembled WGS sequence"/>
</dbReference>
<dbReference type="SUPFAM" id="SSF103088">
    <property type="entry name" value="OmpA-like"/>
    <property type="match status" value="1"/>
</dbReference>
<feature type="domain" description="OmpA-like" evidence="6">
    <location>
        <begin position="164"/>
        <end position="296"/>
    </location>
</feature>
<dbReference type="CDD" id="cd07185">
    <property type="entry name" value="OmpA_C-like"/>
    <property type="match status" value="1"/>
</dbReference>
<dbReference type="Pfam" id="PF00691">
    <property type="entry name" value="OmpA"/>
    <property type="match status" value="1"/>
</dbReference>
<evidence type="ECO:0000259" key="6">
    <source>
        <dbReference type="PROSITE" id="PS51123"/>
    </source>
</evidence>
<organism evidence="8 10">
    <name type="scientific">Uruburuella suis</name>
    <dbReference type="NCBI Taxonomy" id="252130"/>
    <lineage>
        <taxon>Bacteria</taxon>
        <taxon>Pseudomonadati</taxon>
        <taxon>Pseudomonadota</taxon>
        <taxon>Betaproteobacteria</taxon>
        <taxon>Neisseriales</taxon>
        <taxon>Neisseriaceae</taxon>
        <taxon>Uruburuella</taxon>
    </lineage>
</organism>
<comment type="subcellular location">
    <subcellularLocation>
        <location evidence="1">Cell outer membrane</location>
    </subcellularLocation>
</comment>
<dbReference type="RefSeq" id="WP_132954468.1">
    <property type="nucleotide sequence ID" value="NZ_CALJUB010000057.1"/>
</dbReference>
<evidence type="ECO:0000256" key="1">
    <source>
        <dbReference type="ARBA" id="ARBA00004442"/>
    </source>
</evidence>
<evidence type="ECO:0000256" key="2">
    <source>
        <dbReference type="ARBA" id="ARBA00023136"/>
    </source>
</evidence>
<feature type="chain" id="PRO_5042150873" evidence="5">
    <location>
        <begin position="17"/>
        <end position="298"/>
    </location>
</feature>
<dbReference type="KEGG" id="usu:LVJ78_03420"/>
<evidence type="ECO:0000256" key="3">
    <source>
        <dbReference type="ARBA" id="ARBA00023237"/>
    </source>
</evidence>
<reference evidence="8" key="3">
    <citation type="journal article" date="2022" name="Res Sq">
        <title>Evolution of multicellular longitudinally dividing oral cavity symbionts (Neisseriaceae).</title>
        <authorList>
            <person name="Nyongesa S."/>
            <person name="Weber P."/>
            <person name="Bernet E."/>
            <person name="Pullido F."/>
            <person name="Nieckarz M."/>
            <person name="Delaby M."/>
            <person name="Nieves C."/>
            <person name="Viehboeck T."/>
            <person name="Krause N."/>
            <person name="Rivera-Millot A."/>
            <person name="Nakamura A."/>
            <person name="Vischer N."/>
            <person name="VanNieuwenhze M."/>
            <person name="Brun Y."/>
            <person name="Cava F."/>
            <person name="Bulgheresi S."/>
            <person name="Veyrier F."/>
        </authorList>
    </citation>
    <scope>NUCLEOTIDE SEQUENCE</scope>
    <source>
        <strain evidence="8">1258/02</strain>
    </source>
</reference>
<dbReference type="PANTHER" id="PTHR30329">
    <property type="entry name" value="STATOR ELEMENT OF FLAGELLAR MOTOR COMPLEX"/>
    <property type="match status" value="1"/>
</dbReference>
<dbReference type="EMBL" id="SLXE01000027">
    <property type="protein sequence ID" value="TCP01949.1"/>
    <property type="molecule type" value="Genomic_DNA"/>
</dbReference>
<dbReference type="InterPro" id="IPR050330">
    <property type="entry name" value="Bact_OuterMem_StrucFunc"/>
</dbReference>
<dbReference type="Gene3D" id="3.30.1330.60">
    <property type="entry name" value="OmpA-like domain"/>
    <property type="match status" value="1"/>
</dbReference>
<dbReference type="InterPro" id="IPR036737">
    <property type="entry name" value="OmpA-like_sf"/>
</dbReference>
<protein>
    <submittedName>
        <fullName evidence="8">OmpA family protein</fullName>
    </submittedName>
    <submittedName>
        <fullName evidence="7">Outer membrane protein OmpA-like peptidoglycan-associated protein</fullName>
    </submittedName>
</protein>
<sequence>MLQRQKIFWIMLPLLAAGCATRPEITWVDTQDLVYSTDVPEGLSSVVFYRKAEAISGPTVNVYVNGQYLSSLQPNAYHQAAVCAQNQRFYAEFTNRDPAYLDKAKSGNYYNLPDAAVSFFRVVDDNGKPALEAVTPEQAQADLQGTQQQTHTLSRVTRAEQCAQILKKYSLQASALFKFDRSDYKNMLPKGKQEIEAVSEDIKKNPNHISNIAVIGHTDPTGSDVYNNRLSQARANTVKQALAGSGLDSKLITAEGRGKKELLVTDCRAKHPRNTKARQECDQPNRRVEIILHGEKAE</sequence>
<dbReference type="Proteomes" id="UP000829756">
    <property type="component" value="Chromosome"/>
</dbReference>
<keyword evidence="3" id="KW-0998">Cell outer membrane</keyword>
<dbReference type="PANTHER" id="PTHR30329:SF21">
    <property type="entry name" value="LIPOPROTEIN YIAD-RELATED"/>
    <property type="match status" value="1"/>
</dbReference>
<dbReference type="PROSITE" id="PS51123">
    <property type="entry name" value="OMPA_2"/>
    <property type="match status" value="1"/>
</dbReference>
<evidence type="ECO:0000313" key="10">
    <source>
        <dbReference type="Proteomes" id="UP000829756"/>
    </source>
</evidence>
<reference evidence="8" key="2">
    <citation type="submission" date="2021-12" db="EMBL/GenBank/DDBJ databases">
        <authorList>
            <person name="Veyrier F.J."/>
        </authorList>
    </citation>
    <scope>NUCLEOTIDE SEQUENCE</scope>
    <source>
        <strain evidence="8">1258/02</strain>
    </source>
</reference>
<dbReference type="PROSITE" id="PS01068">
    <property type="entry name" value="OMPA_1"/>
    <property type="match status" value="1"/>
</dbReference>
<evidence type="ECO:0000313" key="9">
    <source>
        <dbReference type="Proteomes" id="UP000294721"/>
    </source>
</evidence>
<reference evidence="7 9" key="1">
    <citation type="submission" date="2019-03" db="EMBL/GenBank/DDBJ databases">
        <title>Genomic Encyclopedia of Type Strains, Phase IV (KMG-IV): sequencing the most valuable type-strain genomes for metagenomic binning, comparative biology and taxonomic classification.</title>
        <authorList>
            <person name="Goeker M."/>
        </authorList>
    </citation>
    <scope>NUCLEOTIDE SEQUENCE [LARGE SCALE GENOMIC DNA]</scope>
    <source>
        <strain evidence="7 9">DSM 17474</strain>
    </source>
</reference>
<dbReference type="AlphaFoldDB" id="A0AAE9KJ53"/>
<evidence type="ECO:0000256" key="5">
    <source>
        <dbReference type="SAM" id="SignalP"/>
    </source>
</evidence>
<dbReference type="InterPro" id="IPR006664">
    <property type="entry name" value="OMP_bac"/>
</dbReference>
<dbReference type="PROSITE" id="PS51257">
    <property type="entry name" value="PROKAR_LIPOPROTEIN"/>
    <property type="match status" value="1"/>
</dbReference>
<evidence type="ECO:0000313" key="7">
    <source>
        <dbReference type="EMBL" id="TCP01949.1"/>
    </source>
</evidence>
<name>A0AAE9KJ53_9NEIS</name>
<keyword evidence="9" id="KW-1185">Reference proteome</keyword>
<keyword evidence="2 4" id="KW-0472">Membrane</keyword>